<evidence type="ECO:0000313" key="12">
    <source>
        <dbReference type="EMBL" id="KAF6157697.1"/>
    </source>
</evidence>
<name>A0A7J7MS91_9MAGN</name>
<gene>
    <name evidence="12" type="ORF">GIB67_037270</name>
</gene>
<feature type="compositionally biased region" description="Polar residues" evidence="10">
    <location>
        <begin position="73"/>
        <end position="86"/>
    </location>
</feature>
<reference evidence="12 13" key="1">
    <citation type="journal article" date="2020" name="IScience">
        <title>Genome Sequencing of the Endangered Kingdonia uniflora (Circaeasteraceae, Ranunculales) Reveals Potential Mechanisms of Evolutionary Specialization.</title>
        <authorList>
            <person name="Sun Y."/>
            <person name="Deng T."/>
            <person name="Zhang A."/>
            <person name="Moore M.J."/>
            <person name="Landis J.B."/>
            <person name="Lin N."/>
            <person name="Zhang H."/>
            <person name="Zhang X."/>
            <person name="Huang J."/>
            <person name="Zhang X."/>
            <person name="Sun H."/>
            <person name="Wang H."/>
        </authorList>
    </citation>
    <scope>NUCLEOTIDE SEQUENCE [LARGE SCALE GENOMIC DNA]</scope>
    <source>
        <strain evidence="12">TB1705</strain>
        <tissue evidence="12">Leaf</tissue>
    </source>
</reference>
<dbReference type="PROSITE" id="PS50089">
    <property type="entry name" value="ZF_RING_2"/>
    <property type="match status" value="1"/>
</dbReference>
<dbReference type="GO" id="GO:0008270">
    <property type="term" value="F:zinc ion binding"/>
    <property type="evidence" value="ECO:0007669"/>
    <property type="project" value="UniProtKB-KW"/>
</dbReference>
<evidence type="ECO:0000256" key="3">
    <source>
        <dbReference type="ARBA" id="ARBA00012483"/>
    </source>
</evidence>
<evidence type="ECO:0000256" key="8">
    <source>
        <dbReference type="ARBA" id="ARBA00022833"/>
    </source>
</evidence>
<dbReference type="InterPro" id="IPR024766">
    <property type="entry name" value="Znf_RING_H2"/>
</dbReference>
<dbReference type="PANTHER" id="PTHR46463">
    <property type="entry name" value="ZINC FINGER, RING/FYVE/PHD-TYPE"/>
    <property type="match status" value="1"/>
</dbReference>
<dbReference type="OrthoDB" id="8062037at2759"/>
<dbReference type="Proteomes" id="UP000541444">
    <property type="component" value="Unassembled WGS sequence"/>
</dbReference>
<feature type="domain" description="RING-type" evidence="11">
    <location>
        <begin position="128"/>
        <end position="202"/>
    </location>
</feature>
<proteinExistence type="predicted"/>
<dbReference type="EC" id="2.3.2.27" evidence="3"/>
<keyword evidence="6 9" id="KW-0863">Zinc-finger</keyword>
<evidence type="ECO:0000259" key="11">
    <source>
        <dbReference type="PROSITE" id="PS50089"/>
    </source>
</evidence>
<evidence type="ECO:0000256" key="7">
    <source>
        <dbReference type="ARBA" id="ARBA00022786"/>
    </source>
</evidence>
<dbReference type="Gene3D" id="3.30.40.10">
    <property type="entry name" value="Zinc/RING finger domain, C3HC4 (zinc finger)"/>
    <property type="match status" value="1"/>
</dbReference>
<comment type="caution">
    <text evidence="12">The sequence shown here is derived from an EMBL/GenBank/DDBJ whole genome shotgun (WGS) entry which is preliminary data.</text>
</comment>
<evidence type="ECO:0000256" key="6">
    <source>
        <dbReference type="ARBA" id="ARBA00022771"/>
    </source>
</evidence>
<comment type="pathway">
    <text evidence="2">Protein modification; protein ubiquitination.</text>
</comment>
<comment type="catalytic activity">
    <reaction evidence="1">
        <text>S-ubiquitinyl-[E2 ubiquitin-conjugating enzyme]-L-cysteine + [acceptor protein]-L-lysine = [E2 ubiquitin-conjugating enzyme]-L-cysteine + N(6)-ubiquitinyl-[acceptor protein]-L-lysine.</text>
        <dbReference type="EC" id="2.3.2.27"/>
    </reaction>
</comment>
<dbReference type="SMART" id="SM00184">
    <property type="entry name" value="RING"/>
    <property type="match status" value="1"/>
</dbReference>
<feature type="compositionally biased region" description="Basic and acidic residues" evidence="10">
    <location>
        <begin position="104"/>
        <end position="113"/>
    </location>
</feature>
<keyword evidence="4" id="KW-0808">Transferase</keyword>
<feature type="compositionally biased region" description="Low complexity" evidence="10">
    <location>
        <begin position="11"/>
        <end position="24"/>
    </location>
</feature>
<dbReference type="PANTHER" id="PTHR46463:SF89">
    <property type="entry name" value="E3 UBIQUITIN-PROTEIN LIGASE RHB1A-RELATED"/>
    <property type="match status" value="1"/>
</dbReference>
<dbReference type="AlphaFoldDB" id="A0A7J7MS91"/>
<accession>A0A7J7MS91</accession>
<dbReference type="EMBL" id="JACGCM010001272">
    <property type="protein sequence ID" value="KAF6157697.1"/>
    <property type="molecule type" value="Genomic_DNA"/>
</dbReference>
<feature type="region of interest" description="Disordered" evidence="10">
    <location>
        <begin position="1"/>
        <end position="113"/>
    </location>
</feature>
<feature type="compositionally biased region" description="Basic and acidic residues" evidence="10">
    <location>
        <begin position="1"/>
        <end position="10"/>
    </location>
</feature>
<dbReference type="InterPro" id="IPR013083">
    <property type="entry name" value="Znf_RING/FYVE/PHD"/>
</dbReference>
<evidence type="ECO:0000256" key="10">
    <source>
        <dbReference type="SAM" id="MobiDB-lite"/>
    </source>
</evidence>
<organism evidence="12 13">
    <name type="scientific">Kingdonia uniflora</name>
    <dbReference type="NCBI Taxonomy" id="39325"/>
    <lineage>
        <taxon>Eukaryota</taxon>
        <taxon>Viridiplantae</taxon>
        <taxon>Streptophyta</taxon>
        <taxon>Embryophyta</taxon>
        <taxon>Tracheophyta</taxon>
        <taxon>Spermatophyta</taxon>
        <taxon>Magnoliopsida</taxon>
        <taxon>Ranunculales</taxon>
        <taxon>Circaeasteraceae</taxon>
        <taxon>Kingdonia</taxon>
    </lineage>
</organism>
<evidence type="ECO:0000313" key="13">
    <source>
        <dbReference type="Proteomes" id="UP000541444"/>
    </source>
</evidence>
<dbReference type="GO" id="GO:0061630">
    <property type="term" value="F:ubiquitin protein ligase activity"/>
    <property type="evidence" value="ECO:0007669"/>
    <property type="project" value="UniProtKB-EC"/>
</dbReference>
<dbReference type="InterPro" id="IPR001841">
    <property type="entry name" value="Znf_RING"/>
</dbReference>
<evidence type="ECO:0000256" key="2">
    <source>
        <dbReference type="ARBA" id="ARBA00004906"/>
    </source>
</evidence>
<feature type="non-terminal residue" evidence="12">
    <location>
        <position position="1"/>
    </location>
</feature>
<keyword evidence="13" id="KW-1185">Reference proteome</keyword>
<evidence type="ECO:0000256" key="5">
    <source>
        <dbReference type="ARBA" id="ARBA00022723"/>
    </source>
</evidence>
<evidence type="ECO:0000256" key="9">
    <source>
        <dbReference type="PROSITE-ProRule" id="PRU00175"/>
    </source>
</evidence>
<sequence length="213" mass="23745">CPQSLDEREPLSSSSGVTSVGLLVDTNLDTSTPDTYRAPPVPIPYDTDLGRPQTPPDQENCGNKVDDTIAESIESTQAAGQTNTNEGMKESPDCKSGINSLHSSPKEFEDEPSKLSKSVDLAIEEEDCPICLEGKVLLYKFLGIPFICRPLSFVLMYVITITGDKTEYDEENPRIITKCEHYFHLSCILEWMERSDTCPVCDQEMIFQHNVNM</sequence>
<keyword evidence="8" id="KW-0862">Zinc</keyword>
<dbReference type="SUPFAM" id="SSF57850">
    <property type="entry name" value="RING/U-box"/>
    <property type="match status" value="1"/>
</dbReference>
<dbReference type="Pfam" id="PF12678">
    <property type="entry name" value="zf-rbx1"/>
    <property type="match status" value="1"/>
</dbReference>
<evidence type="ECO:0000256" key="1">
    <source>
        <dbReference type="ARBA" id="ARBA00000900"/>
    </source>
</evidence>
<evidence type="ECO:0000256" key="4">
    <source>
        <dbReference type="ARBA" id="ARBA00022679"/>
    </source>
</evidence>
<keyword evidence="7" id="KW-0833">Ubl conjugation pathway</keyword>
<protein>
    <recommendedName>
        <fullName evidence="3">RING-type E3 ubiquitin transferase</fullName>
        <ecNumber evidence="3">2.3.2.27</ecNumber>
    </recommendedName>
</protein>
<keyword evidence="5" id="KW-0479">Metal-binding</keyword>